<protein>
    <recommendedName>
        <fullName evidence="6">Probable membrane transporter protein</fullName>
    </recommendedName>
</protein>
<feature type="transmembrane region" description="Helical" evidence="6">
    <location>
        <begin position="158"/>
        <end position="190"/>
    </location>
</feature>
<dbReference type="RefSeq" id="WP_191142003.1">
    <property type="nucleotide sequence ID" value="NZ_JACXAH010000011.1"/>
</dbReference>
<dbReference type="PANTHER" id="PTHR43701">
    <property type="entry name" value="MEMBRANE TRANSPORTER PROTEIN MJ0441-RELATED"/>
    <property type="match status" value="1"/>
</dbReference>
<feature type="transmembrane region" description="Helical" evidence="6">
    <location>
        <begin position="252"/>
        <end position="270"/>
    </location>
</feature>
<gene>
    <name evidence="7" type="ORF">IC620_09165</name>
</gene>
<proteinExistence type="inferred from homology"/>
<feature type="transmembrane region" description="Helical" evidence="6">
    <location>
        <begin position="52"/>
        <end position="72"/>
    </location>
</feature>
<dbReference type="PANTHER" id="PTHR43701:SF2">
    <property type="entry name" value="MEMBRANE TRANSPORTER PROTEIN YJNA-RELATED"/>
    <property type="match status" value="1"/>
</dbReference>
<dbReference type="Proteomes" id="UP000661691">
    <property type="component" value="Unassembled WGS sequence"/>
</dbReference>
<evidence type="ECO:0000313" key="8">
    <source>
        <dbReference type="Proteomes" id="UP000661691"/>
    </source>
</evidence>
<keyword evidence="3 6" id="KW-0812">Transmembrane</keyword>
<evidence type="ECO:0000256" key="4">
    <source>
        <dbReference type="ARBA" id="ARBA00022989"/>
    </source>
</evidence>
<evidence type="ECO:0000256" key="3">
    <source>
        <dbReference type="ARBA" id="ARBA00022692"/>
    </source>
</evidence>
<evidence type="ECO:0000256" key="6">
    <source>
        <dbReference type="RuleBase" id="RU363041"/>
    </source>
</evidence>
<dbReference type="AlphaFoldDB" id="A0A926NAJ9"/>
<comment type="caution">
    <text evidence="7">The sequence shown here is derived from an EMBL/GenBank/DDBJ whole genome shotgun (WGS) entry which is preliminary data.</text>
</comment>
<dbReference type="Pfam" id="PF01925">
    <property type="entry name" value="TauE"/>
    <property type="match status" value="1"/>
</dbReference>
<accession>A0A926NAJ9</accession>
<dbReference type="EMBL" id="JACXAH010000011">
    <property type="protein sequence ID" value="MBD1372522.1"/>
    <property type="molecule type" value="Genomic_DNA"/>
</dbReference>
<feature type="transmembrane region" description="Helical" evidence="6">
    <location>
        <begin position="196"/>
        <end position="218"/>
    </location>
</feature>
<comment type="similarity">
    <text evidence="2 6">Belongs to the 4-toluene sulfonate uptake permease (TSUP) (TC 2.A.102) family.</text>
</comment>
<keyword evidence="6" id="KW-1003">Cell membrane</keyword>
<name>A0A926NAJ9_9BACL</name>
<keyword evidence="5 6" id="KW-0472">Membrane</keyword>
<feature type="transmembrane region" description="Helical" evidence="6">
    <location>
        <begin position="225"/>
        <end position="246"/>
    </location>
</feature>
<keyword evidence="8" id="KW-1185">Reference proteome</keyword>
<evidence type="ECO:0000256" key="1">
    <source>
        <dbReference type="ARBA" id="ARBA00004141"/>
    </source>
</evidence>
<dbReference type="GO" id="GO:0005886">
    <property type="term" value="C:plasma membrane"/>
    <property type="evidence" value="ECO:0007669"/>
    <property type="project" value="UniProtKB-SubCell"/>
</dbReference>
<feature type="transmembrane region" description="Helical" evidence="6">
    <location>
        <begin position="84"/>
        <end position="102"/>
    </location>
</feature>
<evidence type="ECO:0000256" key="2">
    <source>
        <dbReference type="ARBA" id="ARBA00009142"/>
    </source>
</evidence>
<feature type="transmembrane region" description="Helical" evidence="6">
    <location>
        <begin position="108"/>
        <end position="126"/>
    </location>
</feature>
<keyword evidence="4 6" id="KW-1133">Transmembrane helix</keyword>
<reference evidence="7" key="1">
    <citation type="submission" date="2020-09" db="EMBL/GenBank/DDBJ databases">
        <title>A novel bacterium of genus Hazenella, isolated from South China Sea.</title>
        <authorList>
            <person name="Huang H."/>
            <person name="Mo K."/>
            <person name="Hu Y."/>
        </authorList>
    </citation>
    <scope>NUCLEOTIDE SEQUENCE</scope>
    <source>
        <strain evidence="7">IB182357</strain>
    </source>
</reference>
<dbReference type="InterPro" id="IPR051598">
    <property type="entry name" value="TSUP/Inactive_protease-like"/>
</dbReference>
<evidence type="ECO:0000313" key="7">
    <source>
        <dbReference type="EMBL" id="MBD1372522.1"/>
    </source>
</evidence>
<evidence type="ECO:0000256" key="5">
    <source>
        <dbReference type="ARBA" id="ARBA00023136"/>
    </source>
</evidence>
<dbReference type="InterPro" id="IPR002781">
    <property type="entry name" value="TM_pro_TauE-like"/>
</dbReference>
<sequence>MMWMIGILLFLIGLIAGTVGSLAGLGGGVIIVPSILFLSEVSYGIGDLTPAVAVGTSLFLIILTALASTVSFSKQKRVDYKSGWIFFLACAPGTIVGAYLTKLFEVDTYLILFGLLMVFVSIVLSIKERGMKFRLKATVKRVLQDGSGNTYEYGYHQVFAIVFSFIVGMISGMFGIGGGSLLVPMMVLLFTFPPHVATATSMFVILLSAGVGSVAHIVQGNVDWMLVAFLAPGSWLGGKLGAWISARLSSKALLNFFRIVILLLAVRMIADGLHLI</sequence>
<comment type="subcellular location">
    <subcellularLocation>
        <location evidence="6">Cell membrane</location>
        <topology evidence="6">Multi-pass membrane protein</topology>
    </subcellularLocation>
    <subcellularLocation>
        <location evidence="1">Membrane</location>
        <topology evidence="1">Multi-pass membrane protein</topology>
    </subcellularLocation>
</comment>
<organism evidence="7 8">
    <name type="scientific">Polycladospora coralii</name>
    <dbReference type="NCBI Taxonomy" id="2771432"/>
    <lineage>
        <taxon>Bacteria</taxon>
        <taxon>Bacillati</taxon>
        <taxon>Bacillota</taxon>
        <taxon>Bacilli</taxon>
        <taxon>Bacillales</taxon>
        <taxon>Thermoactinomycetaceae</taxon>
        <taxon>Polycladospora</taxon>
    </lineage>
</organism>